<dbReference type="Proteomes" id="UP000465221">
    <property type="component" value="Unassembled WGS sequence"/>
</dbReference>
<dbReference type="AlphaFoldDB" id="A0A8H3PB60"/>
<proteinExistence type="predicted"/>
<organism evidence="1 2">
    <name type="scientific">Aspergillus udagawae</name>
    <dbReference type="NCBI Taxonomy" id="91492"/>
    <lineage>
        <taxon>Eukaryota</taxon>
        <taxon>Fungi</taxon>
        <taxon>Dikarya</taxon>
        <taxon>Ascomycota</taxon>
        <taxon>Pezizomycotina</taxon>
        <taxon>Eurotiomycetes</taxon>
        <taxon>Eurotiomycetidae</taxon>
        <taxon>Eurotiales</taxon>
        <taxon>Aspergillaceae</taxon>
        <taxon>Aspergillus</taxon>
        <taxon>Aspergillus subgen. Fumigati</taxon>
    </lineage>
</organism>
<accession>A0A8H3PB60</accession>
<gene>
    <name evidence="1" type="ORF">IFM46972_07713</name>
</gene>
<evidence type="ECO:0000313" key="2">
    <source>
        <dbReference type="Proteomes" id="UP000465221"/>
    </source>
</evidence>
<sequence>MSSTLLLTPSAPPTLAFGKNMLGVPLITRYEVKAVTESVSKQTSQEAAGAHVNLAWSQVDGHSVFQMSVMLSCIRDNEEFGLTSEEVQQTSAIGKVWRRYNDPLTDSPRWNISGFGEPGEQSVGHQVVL</sequence>
<comment type="caution">
    <text evidence="1">The sequence shown here is derived from an EMBL/GenBank/DDBJ whole genome shotgun (WGS) entry which is preliminary data.</text>
</comment>
<reference evidence="1 2" key="1">
    <citation type="submission" date="2020-01" db="EMBL/GenBank/DDBJ databases">
        <title>Draft genome sequence of Aspergillus udagawae IFM 46972.</title>
        <authorList>
            <person name="Takahashi H."/>
            <person name="Yaguchi T."/>
        </authorList>
    </citation>
    <scope>NUCLEOTIDE SEQUENCE [LARGE SCALE GENOMIC DNA]</scope>
    <source>
        <strain evidence="1 2">IFM 46972</strain>
    </source>
</reference>
<name>A0A8H3PB60_9EURO</name>
<evidence type="ECO:0000313" key="1">
    <source>
        <dbReference type="EMBL" id="GFF45103.1"/>
    </source>
</evidence>
<dbReference type="EMBL" id="BLKC01000060">
    <property type="protein sequence ID" value="GFF45103.1"/>
    <property type="molecule type" value="Genomic_DNA"/>
</dbReference>
<protein>
    <submittedName>
        <fullName evidence="1">Uncharacterized protein</fullName>
    </submittedName>
</protein>